<dbReference type="GO" id="GO:0004842">
    <property type="term" value="F:ubiquitin-protein transferase activity"/>
    <property type="evidence" value="ECO:0007669"/>
    <property type="project" value="InterPro"/>
</dbReference>
<dbReference type="OrthoDB" id="1630758at2759"/>
<keyword evidence="3" id="KW-0862">Zinc</keyword>
<dbReference type="InterPro" id="IPR017907">
    <property type="entry name" value="Znf_RING_CS"/>
</dbReference>
<organism evidence="7 8">
    <name type="scientific">Helobdella robusta</name>
    <name type="common">Californian leech</name>
    <dbReference type="NCBI Taxonomy" id="6412"/>
    <lineage>
        <taxon>Eukaryota</taxon>
        <taxon>Metazoa</taxon>
        <taxon>Spiralia</taxon>
        <taxon>Lophotrochozoa</taxon>
        <taxon>Annelida</taxon>
        <taxon>Clitellata</taxon>
        <taxon>Hirudinea</taxon>
        <taxon>Rhynchobdellida</taxon>
        <taxon>Glossiphoniidae</taxon>
        <taxon>Helobdella</taxon>
    </lineage>
</organism>
<dbReference type="OMA" id="CFINPES"/>
<dbReference type="eggNOG" id="KOG0297">
    <property type="taxonomic scope" value="Eukaryota"/>
</dbReference>
<evidence type="ECO:0000259" key="5">
    <source>
        <dbReference type="PROSITE" id="PS50089"/>
    </source>
</evidence>
<dbReference type="SMART" id="SM00504">
    <property type="entry name" value="Ubox"/>
    <property type="match status" value="1"/>
</dbReference>
<reference evidence="7" key="3">
    <citation type="submission" date="2015-06" db="UniProtKB">
        <authorList>
            <consortium name="EnsemblMetazoa"/>
        </authorList>
    </citation>
    <scope>IDENTIFICATION</scope>
</reference>
<feature type="domain" description="RING-type" evidence="5">
    <location>
        <begin position="23"/>
        <end position="61"/>
    </location>
</feature>
<dbReference type="Proteomes" id="UP000015101">
    <property type="component" value="Unassembled WGS sequence"/>
</dbReference>
<keyword evidence="2 4" id="KW-0863">Zinc-finger</keyword>
<dbReference type="GO" id="GO:0008270">
    <property type="term" value="F:zinc ion binding"/>
    <property type="evidence" value="ECO:0007669"/>
    <property type="project" value="UniProtKB-KW"/>
</dbReference>
<sequence>MFPNIKYFRCFINPESVSPHLFCSICQEVFVEPYRAPCGHSYCKHCIMEWLKNSNTCPEDRKKLTLKNMHHDFILENIIGDQKVGCPYREQGCCKVLNLSALGLHLKDCSFNPLNIPEFLKKDLHSLSPKDAGNFFYSIEV</sequence>
<gene>
    <name evidence="7" type="primary">20213478</name>
    <name evidence="6" type="ORF">HELRODRAFT_63257</name>
</gene>
<dbReference type="PROSITE" id="PS50089">
    <property type="entry name" value="ZF_RING_2"/>
    <property type="match status" value="1"/>
</dbReference>
<evidence type="ECO:0000256" key="3">
    <source>
        <dbReference type="ARBA" id="ARBA00022833"/>
    </source>
</evidence>
<evidence type="ECO:0000256" key="4">
    <source>
        <dbReference type="PROSITE-ProRule" id="PRU00175"/>
    </source>
</evidence>
<dbReference type="SUPFAM" id="SSF57850">
    <property type="entry name" value="RING/U-box"/>
    <property type="match status" value="1"/>
</dbReference>
<dbReference type="HOGENOM" id="CLU_1827374_0_0_1"/>
<dbReference type="SMART" id="SM00184">
    <property type="entry name" value="RING"/>
    <property type="match status" value="1"/>
</dbReference>
<protein>
    <recommendedName>
        <fullName evidence="5">RING-type domain-containing protein</fullName>
    </recommendedName>
</protein>
<dbReference type="KEGG" id="hro:HELRODRAFT_63257"/>
<dbReference type="InterPro" id="IPR001841">
    <property type="entry name" value="Znf_RING"/>
</dbReference>
<reference evidence="6 8" key="2">
    <citation type="journal article" date="2013" name="Nature">
        <title>Insights into bilaterian evolution from three spiralian genomes.</title>
        <authorList>
            <person name="Simakov O."/>
            <person name="Marletaz F."/>
            <person name="Cho S.J."/>
            <person name="Edsinger-Gonzales E."/>
            <person name="Havlak P."/>
            <person name="Hellsten U."/>
            <person name="Kuo D.H."/>
            <person name="Larsson T."/>
            <person name="Lv J."/>
            <person name="Arendt D."/>
            <person name="Savage R."/>
            <person name="Osoegawa K."/>
            <person name="de Jong P."/>
            <person name="Grimwood J."/>
            <person name="Chapman J.A."/>
            <person name="Shapiro H."/>
            <person name="Aerts A."/>
            <person name="Otillar R.P."/>
            <person name="Terry A.Y."/>
            <person name="Boore J.L."/>
            <person name="Grigoriev I.V."/>
            <person name="Lindberg D.R."/>
            <person name="Seaver E.C."/>
            <person name="Weisblat D.A."/>
            <person name="Putnam N.H."/>
            <person name="Rokhsar D.S."/>
        </authorList>
    </citation>
    <scope>NUCLEOTIDE SEQUENCE</scope>
</reference>
<dbReference type="InParanoid" id="T1FXD0"/>
<dbReference type="PROSITE" id="PS00518">
    <property type="entry name" value="ZF_RING_1"/>
    <property type="match status" value="1"/>
</dbReference>
<evidence type="ECO:0000313" key="7">
    <source>
        <dbReference type="EnsemblMetazoa" id="HelroP63257"/>
    </source>
</evidence>
<accession>T1FXD0</accession>
<reference evidence="8" key="1">
    <citation type="submission" date="2012-12" db="EMBL/GenBank/DDBJ databases">
        <authorList>
            <person name="Hellsten U."/>
            <person name="Grimwood J."/>
            <person name="Chapman J.A."/>
            <person name="Shapiro H."/>
            <person name="Aerts A."/>
            <person name="Otillar R.P."/>
            <person name="Terry A.Y."/>
            <person name="Boore J.L."/>
            <person name="Simakov O."/>
            <person name="Marletaz F."/>
            <person name="Cho S.-J."/>
            <person name="Edsinger-Gonzales E."/>
            <person name="Havlak P."/>
            <person name="Kuo D.-H."/>
            <person name="Larsson T."/>
            <person name="Lv J."/>
            <person name="Arendt D."/>
            <person name="Savage R."/>
            <person name="Osoegawa K."/>
            <person name="de Jong P."/>
            <person name="Lindberg D.R."/>
            <person name="Seaver E.C."/>
            <person name="Weisblat D.A."/>
            <person name="Putnam N.H."/>
            <person name="Grigoriev I.V."/>
            <person name="Rokhsar D.S."/>
        </authorList>
    </citation>
    <scope>NUCLEOTIDE SEQUENCE</scope>
</reference>
<dbReference type="EMBL" id="AMQM01000168">
    <property type="status" value="NOT_ANNOTATED_CDS"/>
    <property type="molecule type" value="Genomic_DNA"/>
</dbReference>
<keyword evidence="1" id="KW-0479">Metal-binding</keyword>
<dbReference type="Pfam" id="PF13923">
    <property type="entry name" value="zf-C3HC4_2"/>
    <property type="match status" value="1"/>
</dbReference>
<dbReference type="CTD" id="20213478"/>
<keyword evidence="8" id="KW-1185">Reference proteome</keyword>
<dbReference type="EnsemblMetazoa" id="HelroT63257">
    <property type="protein sequence ID" value="HelroP63257"/>
    <property type="gene ID" value="HelroG63257"/>
</dbReference>
<dbReference type="InterPro" id="IPR003613">
    <property type="entry name" value="Ubox_domain"/>
</dbReference>
<evidence type="ECO:0000256" key="2">
    <source>
        <dbReference type="ARBA" id="ARBA00022771"/>
    </source>
</evidence>
<proteinExistence type="predicted"/>
<dbReference type="GO" id="GO:0016567">
    <property type="term" value="P:protein ubiquitination"/>
    <property type="evidence" value="ECO:0007669"/>
    <property type="project" value="InterPro"/>
</dbReference>
<evidence type="ECO:0000256" key="1">
    <source>
        <dbReference type="ARBA" id="ARBA00022723"/>
    </source>
</evidence>
<dbReference type="SUPFAM" id="SSF49599">
    <property type="entry name" value="TRAF domain-like"/>
    <property type="match status" value="1"/>
</dbReference>
<evidence type="ECO:0000313" key="6">
    <source>
        <dbReference type="EMBL" id="ESO12434.1"/>
    </source>
</evidence>
<dbReference type="STRING" id="6412.T1FXD0"/>
<dbReference type="PANTHER" id="PTHR10131:SF94">
    <property type="entry name" value="TNF RECEPTOR-ASSOCIATED FACTOR 4"/>
    <property type="match status" value="1"/>
</dbReference>
<dbReference type="AlphaFoldDB" id="T1FXD0"/>
<name>T1FXD0_HELRO</name>
<dbReference type="PANTHER" id="PTHR10131">
    <property type="entry name" value="TNF RECEPTOR ASSOCIATED FACTOR"/>
    <property type="match status" value="1"/>
</dbReference>
<dbReference type="RefSeq" id="XP_009009154.1">
    <property type="nucleotide sequence ID" value="XM_009010906.1"/>
</dbReference>
<dbReference type="InterPro" id="IPR013083">
    <property type="entry name" value="Znf_RING/FYVE/PHD"/>
</dbReference>
<dbReference type="EMBL" id="KB095811">
    <property type="protein sequence ID" value="ESO12434.1"/>
    <property type="molecule type" value="Genomic_DNA"/>
</dbReference>
<dbReference type="GeneID" id="20213478"/>
<evidence type="ECO:0000313" key="8">
    <source>
        <dbReference type="Proteomes" id="UP000015101"/>
    </source>
</evidence>
<dbReference type="Gene3D" id="3.30.40.10">
    <property type="entry name" value="Zinc/RING finger domain, C3HC4 (zinc finger)"/>
    <property type="match status" value="2"/>
</dbReference>